<proteinExistence type="predicted"/>
<dbReference type="AlphaFoldDB" id="H0R630"/>
<evidence type="ECO:0000313" key="5">
    <source>
        <dbReference type="EMBL" id="GAB20531.1"/>
    </source>
</evidence>
<sequence length="750" mass="81258">MCANHQSSDPVERFMEQTLADTFGPSRTPASGDQPKKDHAFVPLTAVPVGIAVVGEYAPQIDAHLDAIGGAEVASQIASIVDACASWQPWAVAAAAGFVVVDGLRLSAWRHRRAIRNQLYSTTYLTARSVWVPWPPGLAAPRKAVVKVPHGSVINEARTKALVEALNQSANRFRAWQWWHKARPEWLHTGPWQMNVDWQAGSSRVVITRHNPEAAIAGLSTEHKRLAVMLAGKFPLPEARVTKVLRDDDGRETGYVISHTPSLAAAVPAFQQNLRGALTGFLGEHESGRMWTVAVRSESDTIEIKLAAPLDDYVPHIPREGGYADLARKQRNLIPFATGAGGVVGVWNVDSSSSGPHFLIAGRTGGGKTSLIRTVITEAIPRGFSWLLIDPKMIELDGMADYPGVAAVVYNLREIVEMICAVHAEMMARREFAHQTRVPVSALPLFGVVLDEFFVMSGFIRRAVKYGGEAEEQKDLKEYIKDADPLGKLAEILALIRSFGGRIVLGVQRPDAKNFGEDAGSVRDNFGTRASLSNQSMDGSMMLWDDAHAGRDLDTSVPGRATVSGPAGKPMTAQVHWTPDVDEHPTKWEQLKESERTLVTDLRAAAEDGAQIQDLLPEIRDHLTKIGGLVTPATGGPVLACFSHELRKLLQHYGSAPAAPPEAVGDLDPATAGDEGVRGAALVVGDLVHIEDRGRGVVAKVTAVKVTSTYSDGSPMTADVEMVDTDNPRRSFEARYEPNERVLTAEPVFV</sequence>
<dbReference type="CDD" id="cd01127">
    <property type="entry name" value="TrwB_TraG_TraD_VirD4"/>
    <property type="match status" value="1"/>
</dbReference>
<keyword evidence="2 3" id="KW-0067">ATP-binding</keyword>
<gene>
    <name evidence="5" type="ORF">GOEFS_119_00210</name>
</gene>
<accession>H0R630</accession>
<dbReference type="InterPro" id="IPR050206">
    <property type="entry name" value="FtsK/SpoIIIE/SftA"/>
</dbReference>
<dbReference type="OrthoDB" id="5083868at2"/>
<dbReference type="PANTHER" id="PTHR22683">
    <property type="entry name" value="SPORULATION PROTEIN RELATED"/>
    <property type="match status" value="1"/>
</dbReference>
<dbReference type="GO" id="GO:0003677">
    <property type="term" value="F:DNA binding"/>
    <property type="evidence" value="ECO:0007669"/>
    <property type="project" value="InterPro"/>
</dbReference>
<reference evidence="5 6" key="1">
    <citation type="submission" date="2011-12" db="EMBL/GenBank/DDBJ databases">
        <title>Whole genome shotgun sequence of Gordonia effusa NBRC 100432.</title>
        <authorList>
            <person name="Yoshida I."/>
            <person name="Takarada H."/>
            <person name="Hosoyama A."/>
            <person name="Tsuchikane K."/>
            <person name="Katsumata H."/>
            <person name="Yamazaki S."/>
            <person name="Fujita N."/>
        </authorList>
    </citation>
    <scope>NUCLEOTIDE SEQUENCE [LARGE SCALE GENOMIC DNA]</scope>
    <source>
        <strain evidence="5 6">NBRC 100432</strain>
    </source>
</reference>
<keyword evidence="1 3" id="KW-0547">Nucleotide-binding</keyword>
<evidence type="ECO:0000259" key="4">
    <source>
        <dbReference type="PROSITE" id="PS50901"/>
    </source>
</evidence>
<comment type="caution">
    <text evidence="5">The sequence shown here is derived from an EMBL/GenBank/DDBJ whole genome shotgun (WGS) entry which is preliminary data.</text>
</comment>
<feature type="binding site" evidence="3">
    <location>
        <begin position="362"/>
        <end position="369"/>
    </location>
    <ligand>
        <name>ATP</name>
        <dbReference type="ChEBI" id="CHEBI:30616"/>
    </ligand>
</feature>
<dbReference type="Pfam" id="PF01580">
    <property type="entry name" value="FtsK_SpoIIIE"/>
    <property type="match status" value="1"/>
</dbReference>
<dbReference type="STRING" id="1077974.GOEFS_119_00210"/>
<dbReference type="Gene3D" id="3.40.50.300">
    <property type="entry name" value="P-loop containing nucleotide triphosphate hydrolases"/>
    <property type="match status" value="1"/>
</dbReference>
<dbReference type="eggNOG" id="COG1674">
    <property type="taxonomic scope" value="Bacteria"/>
</dbReference>
<dbReference type="PANTHER" id="PTHR22683:SF41">
    <property type="entry name" value="DNA TRANSLOCASE FTSK"/>
    <property type="match status" value="1"/>
</dbReference>
<protein>
    <submittedName>
        <fullName evidence="5">FtsK/SpoIIIE family protein</fullName>
    </submittedName>
</protein>
<evidence type="ECO:0000256" key="1">
    <source>
        <dbReference type="ARBA" id="ARBA00022741"/>
    </source>
</evidence>
<dbReference type="InterPro" id="IPR002543">
    <property type="entry name" value="FtsK_dom"/>
</dbReference>
<feature type="domain" description="FtsK" evidence="4">
    <location>
        <begin position="341"/>
        <end position="541"/>
    </location>
</feature>
<keyword evidence="6" id="KW-1185">Reference proteome</keyword>
<dbReference type="GO" id="GO:0005524">
    <property type="term" value="F:ATP binding"/>
    <property type="evidence" value="ECO:0007669"/>
    <property type="project" value="UniProtKB-UniRule"/>
</dbReference>
<dbReference type="InterPro" id="IPR027417">
    <property type="entry name" value="P-loop_NTPase"/>
</dbReference>
<dbReference type="EMBL" id="BAEH01000119">
    <property type="protein sequence ID" value="GAB20531.1"/>
    <property type="molecule type" value="Genomic_DNA"/>
</dbReference>
<evidence type="ECO:0000313" key="6">
    <source>
        <dbReference type="Proteomes" id="UP000035034"/>
    </source>
</evidence>
<dbReference type="Proteomes" id="UP000035034">
    <property type="component" value="Unassembled WGS sequence"/>
</dbReference>
<evidence type="ECO:0000256" key="2">
    <source>
        <dbReference type="ARBA" id="ARBA00022840"/>
    </source>
</evidence>
<evidence type="ECO:0000256" key="3">
    <source>
        <dbReference type="PROSITE-ProRule" id="PRU00289"/>
    </source>
</evidence>
<organism evidence="5 6">
    <name type="scientific">Gordonia effusa NBRC 100432</name>
    <dbReference type="NCBI Taxonomy" id="1077974"/>
    <lineage>
        <taxon>Bacteria</taxon>
        <taxon>Bacillati</taxon>
        <taxon>Actinomycetota</taxon>
        <taxon>Actinomycetes</taxon>
        <taxon>Mycobacteriales</taxon>
        <taxon>Gordoniaceae</taxon>
        <taxon>Gordonia</taxon>
    </lineage>
</organism>
<dbReference type="SUPFAM" id="SSF52540">
    <property type="entry name" value="P-loop containing nucleoside triphosphate hydrolases"/>
    <property type="match status" value="1"/>
</dbReference>
<name>H0R630_9ACTN</name>
<dbReference type="PROSITE" id="PS50901">
    <property type="entry name" value="FTSK"/>
    <property type="match status" value="1"/>
</dbReference>